<reference evidence="1" key="1">
    <citation type="submission" date="2022-01" db="EMBL/GenBank/DDBJ databases">
        <authorList>
            <person name="Wang Y."/>
        </authorList>
    </citation>
    <scope>NUCLEOTIDE SEQUENCE</scope>
    <source>
        <strain evidence="1">WB101</strain>
    </source>
</reference>
<dbReference type="SUPFAM" id="SSF82171">
    <property type="entry name" value="DPP6 N-terminal domain-like"/>
    <property type="match status" value="1"/>
</dbReference>
<sequence length="334" mass="39093">MSFRLQKTSYKGFVHYVDGDFIIRSHKGEVYFSHDGGTHFHKIIDLGHSITDRVKLSHPKIRRLLRYYIYHILPIGDAIVVFGLKKVFVISTKNQEIVREFKISGSRPLVICKDEKYIYYGEYFSNKERKPVKIFRFTPESEFIEPHIELTDIRHIHGMFYDPYSKKIFLTTGDTDDESFIGYLESGKVIKILSGSQQARVVTLLFDQHYIYFATDAPREANYIYRYCRKSKKVEKLQQLGGTVFYGVSVKNSFVFSTVADTNKEQRQDSVELWGSDNGTDWQIVKEFQKDPWPKSLFQHGQLLISDKQYNTSTIWFTPFATSNDQIIHKLLIN</sequence>
<organism evidence="1 2">
    <name type="scientific">Rhodohalobacter sulfatireducens</name>
    <dbReference type="NCBI Taxonomy" id="2911366"/>
    <lineage>
        <taxon>Bacteria</taxon>
        <taxon>Pseudomonadati</taxon>
        <taxon>Balneolota</taxon>
        <taxon>Balneolia</taxon>
        <taxon>Balneolales</taxon>
        <taxon>Balneolaceae</taxon>
        <taxon>Rhodohalobacter</taxon>
    </lineage>
</organism>
<gene>
    <name evidence="1" type="ORF">L6773_19850</name>
</gene>
<comment type="caution">
    <text evidence="1">The sequence shown here is derived from an EMBL/GenBank/DDBJ whole genome shotgun (WGS) entry which is preliminary data.</text>
</comment>
<dbReference type="RefSeq" id="WP_237856328.1">
    <property type="nucleotide sequence ID" value="NZ_JAKLWS010000045.1"/>
</dbReference>
<evidence type="ECO:0000313" key="2">
    <source>
        <dbReference type="Proteomes" id="UP001165366"/>
    </source>
</evidence>
<protein>
    <recommendedName>
        <fullName evidence="3">Exo-alpha-sialidase</fullName>
    </recommendedName>
</protein>
<evidence type="ECO:0008006" key="3">
    <source>
        <dbReference type="Google" id="ProtNLM"/>
    </source>
</evidence>
<reference evidence="1" key="2">
    <citation type="submission" date="2024-05" db="EMBL/GenBank/DDBJ databases">
        <title>Rhodohalobacter halophilus gen. nov., sp. nov., a moderately halophilic member of the family Balneolaceae.</title>
        <authorList>
            <person name="Xia J."/>
        </authorList>
    </citation>
    <scope>NUCLEOTIDE SEQUENCE</scope>
    <source>
        <strain evidence="1">WB101</strain>
    </source>
</reference>
<keyword evidence="2" id="KW-1185">Reference proteome</keyword>
<proteinExistence type="predicted"/>
<name>A0ABS9KJ29_9BACT</name>
<accession>A0ABS9KJ29</accession>
<evidence type="ECO:0000313" key="1">
    <source>
        <dbReference type="EMBL" id="MCG2590834.1"/>
    </source>
</evidence>
<dbReference type="Proteomes" id="UP001165366">
    <property type="component" value="Unassembled WGS sequence"/>
</dbReference>
<dbReference type="EMBL" id="JAKLWS010000045">
    <property type="protein sequence ID" value="MCG2590834.1"/>
    <property type="molecule type" value="Genomic_DNA"/>
</dbReference>